<evidence type="ECO:0000313" key="5">
    <source>
        <dbReference type="EMBL" id="KAB8297463.1"/>
    </source>
</evidence>
<evidence type="ECO:0000313" key="6">
    <source>
        <dbReference type="Proteomes" id="UP000440041"/>
    </source>
</evidence>
<dbReference type="InterPro" id="IPR035992">
    <property type="entry name" value="Ricin_B-like_lectins"/>
</dbReference>
<feature type="domain" description="Ricin B lectin" evidence="4">
    <location>
        <begin position="741"/>
        <end position="879"/>
    </location>
</feature>
<dbReference type="InterPro" id="IPR000772">
    <property type="entry name" value="Ricin_B_lectin"/>
</dbReference>
<dbReference type="PROSITE" id="PS51257">
    <property type="entry name" value="PROKAR_LIPOPROTEIN"/>
    <property type="match status" value="1"/>
</dbReference>
<reference evidence="5 6" key="1">
    <citation type="submission" date="2019-09" db="EMBL/GenBank/DDBJ databases">
        <title>Characterization of the phylogenetic diversity of two novel species belonging to the genus Bifidobacterium: Bifidobacterium cebidarum sp. nov. and Bifidobacterium leontopitheci sp. nov.</title>
        <authorList>
            <person name="Lugli G.A."/>
            <person name="Duranti S."/>
            <person name="Milani C."/>
            <person name="Turroni F."/>
            <person name="Ventura M."/>
        </authorList>
    </citation>
    <scope>NUCLEOTIDE SEQUENCE [LARGE SCALE GENOMIC DNA]</scope>
    <source>
        <strain evidence="5 6">DSM 100238</strain>
    </source>
</reference>
<dbReference type="EMBL" id="WBSO01000009">
    <property type="protein sequence ID" value="KAB8297463.1"/>
    <property type="molecule type" value="Genomic_DNA"/>
</dbReference>
<keyword evidence="6" id="KW-1185">Reference proteome</keyword>
<dbReference type="AlphaFoldDB" id="A0A6A2VU66"/>
<dbReference type="PROSITE" id="PS51904">
    <property type="entry name" value="GLYCOSYL_HYDROL_F25_2"/>
    <property type="match status" value="1"/>
</dbReference>
<feature type="compositionally biased region" description="Polar residues" evidence="2">
    <location>
        <begin position="72"/>
        <end position="84"/>
    </location>
</feature>
<dbReference type="InterPro" id="IPR017853">
    <property type="entry name" value="GH"/>
</dbReference>
<dbReference type="GO" id="GO:0016998">
    <property type="term" value="P:cell wall macromolecule catabolic process"/>
    <property type="evidence" value="ECO:0007669"/>
    <property type="project" value="InterPro"/>
</dbReference>
<dbReference type="Proteomes" id="UP000440041">
    <property type="component" value="Unassembled WGS sequence"/>
</dbReference>
<dbReference type="GO" id="GO:0009253">
    <property type="term" value="P:peptidoglycan catabolic process"/>
    <property type="evidence" value="ECO:0007669"/>
    <property type="project" value="InterPro"/>
</dbReference>
<feature type="region of interest" description="Disordered" evidence="2">
    <location>
        <begin position="115"/>
        <end position="134"/>
    </location>
</feature>
<gene>
    <name evidence="5" type="ORF">DSM100238_1248</name>
</gene>
<dbReference type="Gene3D" id="2.80.10.50">
    <property type="match status" value="9"/>
</dbReference>
<dbReference type="GO" id="GO:0003796">
    <property type="term" value="F:lysozyme activity"/>
    <property type="evidence" value="ECO:0007669"/>
    <property type="project" value="InterPro"/>
</dbReference>
<dbReference type="PROSITE" id="PS50231">
    <property type="entry name" value="RICIN_B_LECTIN"/>
    <property type="match status" value="4"/>
</dbReference>
<feature type="compositionally biased region" description="Low complexity" evidence="2">
    <location>
        <begin position="46"/>
        <end position="63"/>
    </location>
</feature>
<evidence type="ECO:0000259" key="4">
    <source>
        <dbReference type="SMART" id="SM00458"/>
    </source>
</evidence>
<keyword evidence="3" id="KW-0732">Signal</keyword>
<dbReference type="InterPro" id="IPR002053">
    <property type="entry name" value="Glyco_hydro_25"/>
</dbReference>
<evidence type="ECO:0000256" key="2">
    <source>
        <dbReference type="SAM" id="MobiDB-lite"/>
    </source>
</evidence>
<dbReference type="GO" id="GO:0016052">
    <property type="term" value="P:carbohydrate catabolic process"/>
    <property type="evidence" value="ECO:0007669"/>
    <property type="project" value="TreeGrafter"/>
</dbReference>
<dbReference type="Pfam" id="PF14200">
    <property type="entry name" value="RicinB_lectin_2"/>
    <property type="match status" value="4"/>
</dbReference>
<accession>A0A6A2VU66</accession>
<proteinExistence type="inferred from homology"/>
<dbReference type="RefSeq" id="WP_412160398.1">
    <property type="nucleotide sequence ID" value="NZ_JBKZAQ010000030.1"/>
</dbReference>
<feature type="signal peptide" evidence="3">
    <location>
        <begin position="1"/>
        <end position="24"/>
    </location>
</feature>
<sequence length="879" mass="92037">MAWKRMRSVVATVSATMICAGVLASCGTSGSAAGKVVDTVLSASESSDGASSVSAVTAAGNTSDATDAMPGNPSQELPDSVDSSIPNNATVVSSDLAVTKDGTVKDLETGETVTDPKIVGTEDTPPDPLAKTNGQRFIPVSVNTVRKAIEKQTNTETSASKSTTLSSAGSSVMSAVLKSSTKASVKQTALQNNSYGAYWGTYGGTQAFFEKGGTLFAQNAQGVIDVSEHNGTIDWAKAKANGVQGVIIRLGFGWGNRLDYQAQRNISECKRLGIPFGIYWYSYAYQNDQAQREAETLVSQLRELGVSPSDLSYPVFYDLEKWVWSGHNPPTSPSVYQGLVSTWWSHLNSAGFTNLSVYSYTSYLNGPLNTNDIHSKTRWAASYGSHVGFAFANGVRGWQYSDNGTIPGISGRVDLNAFGNVYDVRTLSAVTIPNGTYYINSMVKDSSGIDIPGASTSNGARTQLYQANGSSAQKFVFTKQSDGSYVITNALSGKALDVASGLAGDGTVVQQYTPNGTKAQRWYIRDTGSGYCIQSALGNWVLDIANGSSANGTSIRLYTPNASKAQKFTLSSATAAIPTNVSLKISSVENTSLTMDVPGASTKNGTRMQIYQANGSDAQIFNAQQVGNGVYSLTNAASGKVLDVAGASTANGGVVQQYASNGTAAQHWSLIDYGSGKISLTSNASGKAVDIPAGNASSSVKLQIYSANGTKAQQWTVTKVKSERDKLNDLAAQNKGVLSDGTVTMVSALSASKALDVSGASRSSCANVQLYQSNGTGAQRWVVSHDSQGYVTLRNAASGKVLDIAGASTANGANVQQYASNNTWAQKWIAVSNGDGTVTLHSALKYGLVLDVAGASRANGANVQVYASNGTKAQRWVRK</sequence>
<name>A0A6A2VU66_9BIFI</name>
<feature type="chain" id="PRO_5038818022" evidence="3">
    <location>
        <begin position="25"/>
        <end position="879"/>
    </location>
</feature>
<organism evidence="5 6">
    <name type="scientific">Bifidobacterium apri</name>
    <dbReference type="NCBI Taxonomy" id="1769423"/>
    <lineage>
        <taxon>Bacteria</taxon>
        <taxon>Bacillati</taxon>
        <taxon>Actinomycetota</taxon>
        <taxon>Actinomycetes</taxon>
        <taxon>Bifidobacteriales</taxon>
        <taxon>Bifidobacteriaceae</taxon>
        <taxon>Bifidobacterium</taxon>
    </lineage>
</organism>
<dbReference type="PANTHER" id="PTHR34135:SF2">
    <property type="entry name" value="LYSOZYME"/>
    <property type="match status" value="1"/>
</dbReference>
<feature type="domain" description="Ricin B lectin" evidence="4">
    <location>
        <begin position="434"/>
        <end position="571"/>
    </location>
</feature>
<feature type="region of interest" description="Disordered" evidence="2">
    <location>
        <begin position="46"/>
        <end position="84"/>
    </location>
</feature>
<dbReference type="CDD" id="cd06414">
    <property type="entry name" value="GH25_LytC-like"/>
    <property type="match status" value="1"/>
</dbReference>
<dbReference type="SUPFAM" id="SSF51445">
    <property type="entry name" value="(Trans)glycosidases"/>
    <property type="match status" value="1"/>
</dbReference>
<dbReference type="Gene3D" id="3.20.20.80">
    <property type="entry name" value="Glycosidases"/>
    <property type="match status" value="1"/>
</dbReference>
<dbReference type="Pfam" id="PF01183">
    <property type="entry name" value="Glyco_hydro_25"/>
    <property type="match status" value="1"/>
</dbReference>
<dbReference type="SMART" id="SM00458">
    <property type="entry name" value="RICIN"/>
    <property type="match status" value="3"/>
</dbReference>
<dbReference type="CDD" id="cd00161">
    <property type="entry name" value="beta-trefoil_Ricin-like"/>
    <property type="match status" value="3"/>
</dbReference>
<comment type="similarity">
    <text evidence="1">Belongs to the glycosyl hydrolase 25 family.</text>
</comment>
<protein>
    <submittedName>
        <fullName evidence="5">1,4-beta-N-acetylmuramidase</fullName>
    </submittedName>
</protein>
<dbReference type="PANTHER" id="PTHR34135">
    <property type="entry name" value="LYSOZYME"/>
    <property type="match status" value="1"/>
</dbReference>
<feature type="domain" description="Ricin B lectin" evidence="4">
    <location>
        <begin position="579"/>
        <end position="718"/>
    </location>
</feature>
<comment type="caution">
    <text evidence="5">The sequence shown here is derived from an EMBL/GenBank/DDBJ whole genome shotgun (WGS) entry which is preliminary data.</text>
</comment>
<evidence type="ECO:0000256" key="3">
    <source>
        <dbReference type="SAM" id="SignalP"/>
    </source>
</evidence>
<evidence type="ECO:0000256" key="1">
    <source>
        <dbReference type="ARBA" id="ARBA00010646"/>
    </source>
</evidence>
<dbReference type="SUPFAM" id="SSF50370">
    <property type="entry name" value="Ricin B-like lectins"/>
    <property type="match status" value="3"/>
</dbReference>